<name>A0A0F9EAP2_9ZZZZ</name>
<dbReference type="AlphaFoldDB" id="A0A0F9EAP2"/>
<gene>
    <name evidence="1" type="ORF">LCGC14_2099180</name>
</gene>
<accession>A0A0F9EAP2</accession>
<sequence length="99" mass="10574">MAAGTALTGKTGASISLEYTGYSDLIKAPKLILSRLTPISWTYGTGVNQINVLYQDQDSTDNTGKTLDLNGGGTLKDCFGNALTMENLKFLYVKNTSTT</sequence>
<evidence type="ECO:0000313" key="1">
    <source>
        <dbReference type="EMBL" id="KKL71014.1"/>
    </source>
</evidence>
<feature type="non-terminal residue" evidence="1">
    <location>
        <position position="99"/>
    </location>
</feature>
<comment type="caution">
    <text evidence="1">The sequence shown here is derived from an EMBL/GenBank/DDBJ whole genome shotgun (WGS) entry which is preliminary data.</text>
</comment>
<reference evidence="1" key="1">
    <citation type="journal article" date="2015" name="Nature">
        <title>Complex archaea that bridge the gap between prokaryotes and eukaryotes.</title>
        <authorList>
            <person name="Spang A."/>
            <person name="Saw J.H."/>
            <person name="Jorgensen S.L."/>
            <person name="Zaremba-Niedzwiedzka K."/>
            <person name="Martijn J."/>
            <person name="Lind A.E."/>
            <person name="van Eijk R."/>
            <person name="Schleper C."/>
            <person name="Guy L."/>
            <person name="Ettema T.J."/>
        </authorList>
    </citation>
    <scope>NUCLEOTIDE SEQUENCE</scope>
</reference>
<proteinExistence type="predicted"/>
<organism evidence="1">
    <name type="scientific">marine sediment metagenome</name>
    <dbReference type="NCBI Taxonomy" id="412755"/>
    <lineage>
        <taxon>unclassified sequences</taxon>
        <taxon>metagenomes</taxon>
        <taxon>ecological metagenomes</taxon>
    </lineage>
</organism>
<protein>
    <submittedName>
        <fullName evidence="1">Uncharacterized protein</fullName>
    </submittedName>
</protein>
<dbReference type="EMBL" id="LAZR01025719">
    <property type="protein sequence ID" value="KKL71014.1"/>
    <property type="molecule type" value="Genomic_DNA"/>
</dbReference>